<dbReference type="Proteomes" id="UP000001362">
    <property type="component" value="Chromosome"/>
</dbReference>
<sequence length="105" mass="11046">MTYCASDDPKGTVMKKPIYNTLLTMLIAAPFVALGSFVNTVTPIASPTHTASVQPVLQSGLQTVSAVGQVVGHVEQAQWLKLTPASPEEGKPVGEAVDVVQIWSV</sequence>
<keyword evidence="1" id="KW-1133">Transmembrane helix</keyword>
<proteinExistence type="predicted"/>
<keyword evidence="1" id="KW-0812">Transmembrane</keyword>
<evidence type="ECO:0000313" key="3">
    <source>
        <dbReference type="Proteomes" id="UP000001362"/>
    </source>
</evidence>
<protein>
    <submittedName>
        <fullName evidence="2">Uncharacterized protein</fullName>
    </submittedName>
</protein>
<name>B7JBP1_ACIF2</name>
<reference evidence="2 3" key="1">
    <citation type="journal article" date="2008" name="BMC Genomics">
        <title>Acidithiobacillus ferrooxidans metabolism: from genome sequence to industrial applications.</title>
        <authorList>
            <person name="Valdes J."/>
            <person name="Pedroso I."/>
            <person name="Quatrini R."/>
            <person name="Dodson R.J."/>
            <person name="Tettelin H."/>
            <person name="Blake R.II."/>
            <person name="Eisen J.A."/>
            <person name="Holmes D.S."/>
        </authorList>
    </citation>
    <scope>NUCLEOTIDE SEQUENCE [LARGE SCALE GENOMIC DNA]</scope>
    <source>
        <strain evidence="3">ATCC 23270 / DSM 14882 / CIP 104768 / NCIMB 8455</strain>
    </source>
</reference>
<keyword evidence="3" id="KW-1185">Reference proteome</keyword>
<dbReference type="PaxDb" id="243159-AFE_1785"/>
<dbReference type="eggNOG" id="ENOG5032JJG">
    <property type="taxonomic scope" value="Bacteria"/>
</dbReference>
<accession>B7JBP1</accession>
<keyword evidence="1" id="KW-0472">Membrane</keyword>
<dbReference type="HOGENOM" id="CLU_2406607_0_0_6"/>
<dbReference type="EMBL" id="CP001219">
    <property type="protein sequence ID" value="ACK79978.1"/>
    <property type="molecule type" value="Genomic_DNA"/>
</dbReference>
<evidence type="ECO:0000256" key="1">
    <source>
        <dbReference type="SAM" id="Phobius"/>
    </source>
</evidence>
<dbReference type="KEGG" id="afr:AFE_1785"/>
<evidence type="ECO:0000313" key="2">
    <source>
        <dbReference type="EMBL" id="ACK79978.1"/>
    </source>
</evidence>
<gene>
    <name evidence="2" type="ordered locus">AFE_1785</name>
</gene>
<organism evidence="2 3">
    <name type="scientific">Acidithiobacillus ferrooxidans (strain ATCC 23270 / DSM 14882 / CIP 104768 / NCIMB 8455)</name>
    <name type="common">Ferrobacillus ferrooxidans (strain ATCC 23270)</name>
    <dbReference type="NCBI Taxonomy" id="243159"/>
    <lineage>
        <taxon>Bacteria</taxon>
        <taxon>Pseudomonadati</taxon>
        <taxon>Pseudomonadota</taxon>
        <taxon>Acidithiobacillia</taxon>
        <taxon>Acidithiobacillales</taxon>
        <taxon>Acidithiobacillaceae</taxon>
        <taxon>Acidithiobacillus</taxon>
    </lineage>
</organism>
<dbReference type="AlphaFoldDB" id="B7JBP1"/>
<feature type="transmembrane region" description="Helical" evidence="1">
    <location>
        <begin position="18"/>
        <end position="38"/>
    </location>
</feature>